<dbReference type="PANTHER" id="PTHR37166:SF1">
    <property type="entry name" value="PROTEIN FLAG"/>
    <property type="match status" value="1"/>
</dbReference>
<keyword evidence="2" id="KW-0966">Cell projection</keyword>
<dbReference type="RefSeq" id="WP_273841901.1">
    <property type="nucleotide sequence ID" value="NZ_JAQQWT010000004.1"/>
</dbReference>
<name>A0ABV6NEV5_9BACI</name>
<comment type="caution">
    <text evidence="2">The sequence shown here is derived from an EMBL/GenBank/DDBJ whole genome shotgun (WGS) entry which is preliminary data.</text>
</comment>
<dbReference type="InterPro" id="IPR035924">
    <property type="entry name" value="FlaG-like_sf"/>
</dbReference>
<proteinExistence type="predicted"/>
<feature type="region of interest" description="Disordered" evidence="1">
    <location>
        <begin position="22"/>
        <end position="41"/>
    </location>
</feature>
<keyword evidence="2" id="KW-0282">Flagellum</keyword>
<keyword evidence="3" id="KW-1185">Reference proteome</keyword>
<dbReference type="InterPro" id="IPR005186">
    <property type="entry name" value="FlaG"/>
</dbReference>
<evidence type="ECO:0000313" key="2">
    <source>
        <dbReference type="EMBL" id="MFC0559292.1"/>
    </source>
</evidence>
<keyword evidence="2" id="KW-0969">Cilium</keyword>
<reference evidence="2 3" key="1">
    <citation type="submission" date="2024-09" db="EMBL/GenBank/DDBJ databases">
        <authorList>
            <person name="Sun Q."/>
            <person name="Mori K."/>
        </authorList>
    </citation>
    <scope>NUCLEOTIDE SEQUENCE [LARGE SCALE GENOMIC DNA]</scope>
    <source>
        <strain evidence="2 3">NCAIM B.02301</strain>
    </source>
</reference>
<evidence type="ECO:0000313" key="3">
    <source>
        <dbReference type="Proteomes" id="UP001589833"/>
    </source>
</evidence>
<dbReference type="Pfam" id="PF03646">
    <property type="entry name" value="FlaG"/>
    <property type="match status" value="1"/>
</dbReference>
<protein>
    <submittedName>
        <fullName evidence="2">Flagellar protein FlaG</fullName>
    </submittedName>
</protein>
<accession>A0ABV6NEV5</accession>
<gene>
    <name evidence="2" type="primary">flaG</name>
    <name evidence="2" type="ORF">ACFFH4_09560</name>
</gene>
<dbReference type="SUPFAM" id="SSF160214">
    <property type="entry name" value="FlaG-like"/>
    <property type="match status" value="1"/>
</dbReference>
<organism evidence="2 3">
    <name type="scientific">Halalkalibacter alkalisediminis</name>
    <dbReference type="NCBI Taxonomy" id="935616"/>
    <lineage>
        <taxon>Bacteria</taxon>
        <taxon>Bacillati</taxon>
        <taxon>Bacillota</taxon>
        <taxon>Bacilli</taxon>
        <taxon>Bacillales</taxon>
        <taxon>Bacillaceae</taxon>
        <taxon>Halalkalibacter</taxon>
    </lineage>
</organism>
<dbReference type="NCBIfam" id="NF005834">
    <property type="entry name" value="PRK07738.1"/>
    <property type="match status" value="1"/>
</dbReference>
<dbReference type="PANTHER" id="PTHR37166">
    <property type="entry name" value="PROTEIN FLAG"/>
    <property type="match status" value="1"/>
</dbReference>
<evidence type="ECO:0000256" key="1">
    <source>
        <dbReference type="SAM" id="MobiDB-lite"/>
    </source>
</evidence>
<dbReference type="Proteomes" id="UP001589833">
    <property type="component" value="Unassembled WGS sequence"/>
</dbReference>
<sequence length="115" mass="13049">MEVSRGLPSSIIQGVQTDRNVGNSTEIKNVSKQPSITTSQMNKENIQDKIDSINQFMKTSNTNLKFSLHEELNEYYVAIVDELTNDVIKEIPPKKLLDMFASMKKTIGIFIDKKI</sequence>
<dbReference type="EMBL" id="JBHLTR010000013">
    <property type="protein sequence ID" value="MFC0559292.1"/>
    <property type="molecule type" value="Genomic_DNA"/>
</dbReference>
<dbReference type="Gene3D" id="3.30.160.170">
    <property type="entry name" value="FlaG-like"/>
    <property type="match status" value="1"/>
</dbReference>